<dbReference type="SUPFAM" id="SSF56300">
    <property type="entry name" value="Metallo-dependent phosphatases"/>
    <property type="match status" value="1"/>
</dbReference>
<dbReference type="InterPro" id="IPR029052">
    <property type="entry name" value="Metallo-depent_PP-like"/>
</dbReference>
<dbReference type="GO" id="GO:0016787">
    <property type="term" value="F:hydrolase activity"/>
    <property type="evidence" value="ECO:0007669"/>
    <property type="project" value="InterPro"/>
</dbReference>
<dbReference type="InterPro" id="IPR015943">
    <property type="entry name" value="WD40/YVTN_repeat-like_dom_sf"/>
</dbReference>
<dbReference type="RefSeq" id="WP_149073768.1">
    <property type="nucleotide sequence ID" value="NZ_CP043329.1"/>
</dbReference>
<proteinExistence type="predicted"/>
<name>A0A5C0VEW6_9SPHI</name>
<dbReference type="PANTHER" id="PTHR34512:SF30">
    <property type="entry name" value="OUTER MEMBRANE PROTEIN ASSEMBLY FACTOR BAMB"/>
    <property type="match status" value="1"/>
</dbReference>
<dbReference type="InterPro" id="IPR004843">
    <property type="entry name" value="Calcineurin-like_PHP"/>
</dbReference>
<dbReference type="Gene3D" id="2.130.10.10">
    <property type="entry name" value="YVTN repeat-like/Quinoprotein amine dehydrogenase"/>
    <property type="match status" value="1"/>
</dbReference>
<dbReference type="Pfam" id="PF00149">
    <property type="entry name" value="Metallophos"/>
    <property type="match status" value="1"/>
</dbReference>
<evidence type="ECO:0000313" key="4">
    <source>
        <dbReference type="Proteomes" id="UP000323653"/>
    </source>
</evidence>
<dbReference type="KEGG" id="pej:FYC62_02380"/>
<dbReference type="Gene3D" id="3.60.21.10">
    <property type="match status" value="1"/>
</dbReference>
<dbReference type="SMART" id="SM00564">
    <property type="entry name" value="PQQ"/>
    <property type="match status" value="6"/>
</dbReference>
<dbReference type="InterPro" id="IPR002372">
    <property type="entry name" value="PQQ_rpt_dom"/>
</dbReference>
<dbReference type="Pfam" id="PF13360">
    <property type="entry name" value="PQQ_2"/>
    <property type="match status" value="1"/>
</dbReference>
<dbReference type="PANTHER" id="PTHR34512">
    <property type="entry name" value="CELL SURFACE PROTEIN"/>
    <property type="match status" value="1"/>
</dbReference>
<organism evidence="3 4">
    <name type="scientific">Pedobacter aquae</name>
    <dbReference type="NCBI Taxonomy" id="2605747"/>
    <lineage>
        <taxon>Bacteria</taxon>
        <taxon>Pseudomonadati</taxon>
        <taxon>Bacteroidota</taxon>
        <taxon>Sphingobacteriia</taxon>
        <taxon>Sphingobacteriales</taxon>
        <taxon>Sphingobacteriaceae</taxon>
        <taxon>Pedobacter</taxon>
    </lineage>
</organism>
<gene>
    <name evidence="3" type="ORF">FYC62_02380</name>
</gene>
<feature type="domain" description="Calcineurin-like phosphoesterase" evidence="1">
    <location>
        <begin position="21"/>
        <end position="196"/>
    </location>
</feature>
<dbReference type="InterPro" id="IPR011047">
    <property type="entry name" value="Quinoprotein_ADH-like_sf"/>
</dbReference>
<feature type="domain" description="Pyrrolo-quinoline quinone repeat" evidence="2">
    <location>
        <begin position="308"/>
        <end position="444"/>
    </location>
</feature>
<evidence type="ECO:0000259" key="2">
    <source>
        <dbReference type="Pfam" id="PF13360"/>
    </source>
</evidence>
<dbReference type="Proteomes" id="UP000323653">
    <property type="component" value="Chromosome"/>
</dbReference>
<dbReference type="AlphaFoldDB" id="A0A5C0VEW6"/>
<reference evidence="3 4" key="1">
    <citation type="submission" date="2019-08" db="EMBL/GenBank/DDBJ databases">
        <title>Pedobacter sp. nov., isolated from Han river, South Korea.</title>
        <authorList>
            <person name="Lee D.-H."/>
            <person name="Kim Y.-S."/>
            <person name="Hwang E.-M."/>
            <person name="Le Tran T.C."/>
            <person name="Cha C.-J."/>
        </authorList>
    </citation>
    <scope>NUCLEOTIDE SEQUENCE [LARGE SCALE GENOMIC DNA]</scope>
    <source>
        <strain evidence="3 4">CJ43</strain>
    </source>
</reference>
<protein>
    <submittedName>
        <fullName evidence="3">PQQ-binding-like beta-propeller repeat protein</fullName>
    </submittedName>
</protein>
<dbReference type="InterPro" id="IPR018391">
    <property type="entry name" value="PQQ_b-propeller_rpt"/>
</dbReference>
<sequence>MKYFLVILLFLGIFKTYAQPFKFAHVTDTHIGNVTGADDLRRTVKDINLNPELKFVIVSGDVTEFGSDEELKLAKQILDSLNKPYYVTPGNHDTNWSESGGNSFLTTFKSGTFTFTYNRFRFVGTGSGPYMRMGPGQIPREDIVWLDSVLNTVKGREPVIYINHYPQDSSLNNWYSAIDILKQKNIQLMLCGHGHQNKKYEFEGIPNVMGRSNLRAKDSVGGYNIIAIANNEATFTTKKPLTAIEETWLSVTLKDHSFHLQQSTYPRPNFAVNKLYPQVKVKWEFQDDSDLGVGIAQFKHLFISANTKGEIYALTKAKGHKQWKFQTQGKIYSTPYVYKNNVFVGSTDGYLYCLNAKTGNLNWKFKISKAILASPLVADDKVYFGSSDGHFRALSVANGTLLWDYPQVKGFVVTKPLLYQGKLYFGSWGNYFYALDAQTGEEAWKWTNGSANRMYSPAACWPVASNGKVFIVAPDRYMTAFDAETGEVIWRETLPNNRVRESMGLSEDQQLVYAKTMDGKIIGVSTSSEKFDIVWESPLQLPYELNPAAITTYKNQVFIPTHSGLAVALNQQDGAIVWKYKTSNCLINTIKPISSKAVMVSTMDGKISYLKYKQHD</sequence>
<keyword evidence="4" id="KW-1185">Reference proteome</keyword>
<evidence type="ECO:0000313" key="3">
    <source>
        <dbReference type="EMBL" id="QEK50639.1"/>
    </source>
</evidence>
<dbReference type="EMBL" id="CP043329">
    <property type="protein sequence ID" value="QEK50639.1"/>
    <property type="molecule type" value="Genomic_DNA"/>
</dbReference>
<accession>A0A5C0VEW6</accession>
<evidence type="ECO:0000259" key="1">
    <source>
        <dbReference type="Pfam" id="PF00149"/>
    </source>
</evidence>
<dbReference type="SUPFAM" id="SSF50998">
    <property type="entry name" value="Quinoprotein alcohol dehydrogenase-like"/>
    <property type="match status" value="2"/>
</dbReference>